<evidence type="ECO:0000256" key="2">
    <source>
        <dbReference type="ARBA" id="ARBA00022490"/>
    </source>
</evidence>
<evidence type="ECO:0000256" key="5">
    <source>
        <dbReference type="ARBA" id="ARBA00044751"/>
    </source>
</evidence>
<dbReference type="EMBL" id="SPLM01000041">
    <property type="protein sequence ID" value="TMW64052.1"/>
    <property type="molecule type" value="Genomic_DNA"/>
</dbReference>
<dbReference type="Gene3D" id="3.30.1370.50">
    <property type="entry name" value="R3H-like domain"/>
    <property type="match status" value="1"/>
</dbReference>
<feature type="domain" description="R3H" evidence="7">
    <location>
        <begin position="715"/>
        <end position="781"/>
    </location>
</feature>
<dbReference type="CDD" id="cd04458">
    <property type="entry name" value="CSP_CDS"/>
    <property type="match status" value="1"/>
</dbReference>
<dbReference type="Gene3D" id="2.40.50.140">
    <property type="entry name" value="Nucleic acid-binding proteins"/>
    <property type="match status" value="5"/>
</dbReference>
<feature type="compositionally biased region" description="Basic and acidic residues" evidence="6">
    <location>
        <begin position="1019"/>
        <end position="1034"/>
    </location>
</feature>
<sequence length="1254" mass="137956">MFRPAQPGDWAADDDDELDAKPVAPAAAAPRQNAWQTPPAAASPQRTNDAPAKNRWEQYRNAEGGLRRDSREENVGGRDGGRDYGGRDGGRDYGGRDGGRDYGGRDGGRDYGGRDGGRDYGGRDSGRDYGRDGGRDYGRRDSGRDSGYVDRGDFHRDRDAFPPLRGSGGGYSRGGDRREAPPPMPTERGVVVSVRDNFGFVSCVDREGDIFFHMSEAPVDVELQDEVEFKVKYNQRSQKDIAVQLVRLPKGSIVWEDIAEEFVEGTVTKGIPRGNSYHNSSSSRDETHGLIEVRRPEDAKSGEESGETLKRREVVRYTATSVASGDAEGENKKPVPHFGDEVRFRIATHRKSGQKRAVELTVTQSAKDKLEKEIDAKLQSMTREQGVVARVKSGGGFIRCCARQDDVYFPFHEIRESIGTETEKKSKLTLRESDEVSFYVYEEKDEEAGARSRGRLTALRVVKLPAGTVSFEDLIRSDVNGVVTKTPKEPRTGPEVLGVINPTDDDVVAEIPSESPKGKSGLKKKKTGVSFRLSDAQDASYIPAVGDVVVFDQVMDKRSNRIKASNVRVTQLNPKNRETGVITAMKEEFGFIRCAERSGDAYFRFADVMSVSNDFRIGTEVAFDVTVDGNKGNDNIRATRIQLLPNGSVQWETLLQSDVQAELIALPSRPQHKQSANGGRGGKPLKAHNGRLRVTLGQGEHLVDHFPVFKTQLHDVFIASSNEKTEEKTEDAEKKPLEIMFPSSLTKYERAAIHAYCDWLGLTHESSGEGSNRALTVRADAKITAAALEDLSKREDARESTDLEFRAEDVADVRYNPRLGDRVQCRLVLMKRNKQLLAQHIVLVEAAPSKAKATAKTDKDAATTGLPTSEGFIVTVKPEGFGFIEPAEGGENLFFHMKEIVTGQLQGEVKEGMEVRFQVSFDEKRKKSRASHISILPAGTVTKVERAVLRGVVRRPSVLSRLKKGARFNKNDKSKQMSSVGQIRLVDATEADAAEEEEDDEDDEEDADEEETEEGEEKAEEKKEEEAKKTETKPAKPQKKAMTTYAYHISDISDLTVVLREGDEVEFVAQASTKGLRAGKIRLIQSHSQQGVVTRVLDDLSGFIRVDGEEAQEIPYTARQVLRGDLLQEGDRVEFAISKRVVNGPKAKKTKAKKAEDETKTEEATAETEAEEKPAETTTATETSGIVATSVLRLSSSSDKKSAAAAASRPGARTVNSSLLQAMRQVGATAVVSSRMAKGPDGSRGFKEGWRTAL</sequence>
<feature type="region of interest" description="Disordered" evidence="6">
    <location>
        <begin position="1146"/>
        <end position="1214"/>
    </location>
</feature>
<name>A0A8K1FLP7_PYTOL</name>
<evidence type="ECO:0000313" key="9">
    <source>
        <dbReference type="EMBL" id="TMW64052.1"/>
    </source>
</evidence>
<dbReference type="GO" id="GO:0005737">
    <property type="term" value="C:cytoplasm"/>
    <property type="evidence" value="ECO:0007669"/>
    <property type="project" value="UniProtKB-SubCell"/>
</dbReference>
<feature type="compositionally biased region" description="Acidic residues" evidence="6">
    <location>
        <begin position="989"/>
        <end position="1018"/>
    </location>
</feature>
<evidence type="ECO:0000259" key="7">
    <source>
        <dbReference type="PROSITE" id="PS51061"/>
    </source>
</evidence>
<dbReference type="SUPFAM" id="SSF50249">
    <property type="entry name" value="Nucleic acid-binding proteins"/>
    <property type="match status" value="4"/>
</dbReference>
<gene>
    <name evidence="9" type="ORF">Poli38472_014169</name>
</gene>
<protein>
    <recommendedName>
        <fullName evidence="11">Cold shock domain-containing protein E1</fullName>
    </recommendedName>
</protein>
<dbReference type="OrthoDB" id="74319at2759"/>
<feature type="compositionally biased region" description="Low complexity" evidence="6">
    <location>
        <begin position="21"/>
        <end position="30"/>
    </location>
</feature>
<dbReference type="PANTHER" id="PTHR12913">
    <property type="entry name" value="UNR PROTEIN N-RAS UPSTREAM GENE PROTEIN"/>
    <property type="match status" value="1"/>
</dbReference>
<feature type="domain" description="CSD" evidence="8">
    <location>
        <begin position="868"/>
        <end position="935"/>
    </location>
</feature>
<dbReference type="PROSITE" id="PS51857">
    <property type="entry name" value="CSD_2"/>
    <property type="match status" value="3"/>
</dbReference>
<dbReference type="InterPro" id="IPR002059">
    <property type="entry name" value="CSP_DNA-bd"/>
</dbReference>
<feature type="domain" description="CSD" evidence="8">
    <location>
        <begin position="577"/>
        <end position="643"/>
    </location>
</feature>
<evidence type="ECO:0000256" key="1">
    <source>
        <dbReference type="ARBA" id="ARBA00004496"/>
    </source>
</evidence>
<dbReference type="PROSITE" id="PS51061">
    <property type="entry name" value="R3H"/>
    <property type="match status" value="1"/>
</dbReference>
<dbReference type="InterPro" id="IPR012340">
    <property type="entry name" value="NA-bd_OB-fold"/>
</dbReference>
<organism evidence="9 10">
    <name type="scientific">Pythium oligandrum</name>
    <name type="common">Mycoparasitic fungus</name>
    <dbReference type="NCBI Taxonomy" id="41045"/>
    <lineage>
        <taxon>Eukaryota</taxon>
        <taxon>Sar</taxon>
        <taxon>Stramenopiles</taxon>
        <taxon>Oomycota</taxon>
        <taxon>Peronosporomycetes</taxon>
        <taxon>Pythiales</taxon>
        <taxon>Pythiaceae</taxon>
        <taxon>Pythium</taxon>
    </lineage>
</organism>
<dbReference type="SMART" id="SM00357">
    <property type="entry name" value="CSP"/>
    <property type="match status" value="5"/>
</dbReference>
<feature type="compositionally biased region" description="Basic and acidic residues" evidence="6">
    <location>
        <begin position="52"/>
        <end position="160"/>
    </location>
</feature>
<dbReference type="Proteomes" id="UP000794436">
    <property type="component" value="Unassembled WGS sequence"/>
</dbReference>
<keyword evidence="3" id="KW-0677">Repeat</keyword>
<keyword evidence="4" id="KW-0694">RNA-binding</keyword>
<evidence type="ECO:0000256" key="6">
    <source>
        <dbReference type="SAM" id="MobiDB-lite"/>
    </source>
</evidence>
<comment type="subcellular location">
    <subcellularLocation>
        <location evidence="1">Cytoplasm</location>
    </subcellularLocation>
</comment>
<reference evidence="9" key="1">
    <citation type="submission" date="2019-03" db="EMBL/GenBank/DDBJ databases">
        <title>Long read genome sequence of the mycoparasitic Pythium oligandrum ATCC 38472 isolated from sugarbeet rhizosphere.</title>
        <authorList>
            <person name="Gaulin E."/>
        </authorList>
    </citation>
    <scope>NUCLEOTIDE SEQUENCE</scope>
    <source>
        <strain evidence="9">ATCC 38472_TT</strain>
    </source>
</reference>
<feature type="compositionally biased region" description="Basic and acidic residues" evidence="6">
    <location>
        <begin position="1244"/>
        <end position="1254"/>
    </location>
</feature>
<feature type="compositionally biased region" description="Low complexity" evidence="6">
    <location>
        <begin position="1"/>
        <end position="10"/>
    </location>
</feature>
<feature type="region of interest" description="Disordered" evidence="6">
    <location>
        <begin position="969"/>
        <end position="1041"/>
    </location>
</feature>
<evidence type="ECO:0000256" key="3">
    <source>
        <dbReference type="ARBA" id="ARBA00022737"/>
    </source>
</evidence>
<evidence type="ECO:0000256" key="4">
    <source>
        <dbReference type="ARBA" id="ARBA00022884"/>
    </source>
</evidence>
<dbReference type="SUPFAM" id="SSF82708">
    <property type="entry name" value="R3H domain"/>
    <property type="match status" value="1"/>
</dbReference>
<feature type="region of interest" description="Disordered" evidence="6">
    <location>
        <begin position="273"/>
        <end position="310"/>
    </location>
</feature>
<keyword evidence="2" id="KW-0963">Cytoplasm</keyword>
<dbReference type="InterPro" id="IPR036867">
    <property type="entry name" value="R3H_dom_sf"/>
</dbReference>
<keyword evidence="10" id="KW-1185">Reference proteome</keyword>
<comment type="caution">
    <text evidence="9">The sequence shown here is derived from an EMBL/GenBank/DDBJ whole genome shotgun (WGS) entry which is preliminary data.</text>
</comment>
<evidence type="ECO:0000313" key="10">
    <source>
        <dbReference type="Proteomes" id="UP000794436"/>
    </source>
</evidence>
<comment type="similarity">
    <text evidence="5">Belongs to the UNR family.</text>
</comment>
<dbReference type="GO" id="GO:0003723">
    <property type="term" value="F:RNA binding"/>
    <property type="evidence" value="ECO:0007669"/>
    <property type="project" value="UniProtKB-KW"/>
</dbReference>
<feature type="compositionally biased region" description="Basic and acidic residues" evidence="6">
    <location>
        <begin position="283"/>
        <end position="310"/>
    </location>
</feature>
<feature type="region of interest" description="Disordered" evidence="6">
    <location>
        <begin position="1"/>
        <end position="187"/>
    </location>
</feature>
<evidence type="ECO:0000259" key="8">
    <source>
        <dbReference type="PROSITE" id="PS51857"/>
    </source>
</evidence>
<feature type="region of interest" description="Disordered" evidence="6">
    <location>
        <begin position="1234"/>
        <end position="1254"/>
    </location>
</feature>
<dbReference type="InterPro" id="IPR011129">
    <property type="entry name" value="CSD"/>
</dbReference>
<dbReference type="PANTHER" id="PTHR12913:SF1">
    <property type="entry name" value="COLD SHOCK DOMAIN-CONTAINING PROTEIN E1"/>
    <property type="match status" value="1"/>
</dbReference>
<dbReference type="InterPro" id="IPR001374">
    <property type="entry name" value="R3H_dom"/>
</dbReference>
<feature type="domain" description="CSD" evidence="8">
    <location>
        <begin position="186"/>
        <end position="247"/>
    </location>
</feature>
<feature type="compositionally biased region" description="Basic and acidic residues" evidence="6">
    <location>
        <begin position="1153"/>
        <end position="1163"/>
    </location>
</feature>
<proteinExistence type="inferred from homology"/>
<evidence type="ECO:0008006" key="11">
    <source>
        <dbReference type="Google" id="ProtNLM"/>
    </source>
</evidence>
<dbReference type="Pfam" id="PF00313">
    <property type="entry name" value="CSD"/>
    <property type="match status" value="2"/>
</dbReference>
<accession>A0A8K1FLP7</accession>
<dbReference type="AlphaFoldDB" id="A0A8K1FLP7"/>
<dbReference type="Pfam" id="PF01424">
    <property type="entry name" value="R3H"/>
    <property type="match status" value="1"/>
</dbReference>